<sequence>MKAELRRAILLVRNFLFSSVNKEFLVFLFFLALSGAFWLSMTLDESYEKEVAVPIKLVNIPKNAVITTEIEDTVRVTIRDKGFAFLPYLYGEGIRPVTINFASYANKNSGRGVVPIADVQKMIYQRLSGSSRITGIKPDRLDFYFNFGLSKQVPVRISGGILPAKNYYLASVNIAPEVVTIYASKDILDSVRYISTEEVNITNFEDTVVRKVHLKKIRGVKAVPAIVSIRLSPDILTEESYDVPITAINMPQGKVLRTFPRRVAVKFNVGASAFRYIKFNEFRVIADYKELENHPSDKCTIYLNSVPHNVRNARLSVTKVDYVVEQQ</sequence>
<dbReference type="PANTHER" id="PTHR37804:SF1">
    <property type="entry name" value="CDAA REGULATORY PROTEIN CDAR"/>
    <property type="match status" value="1"/>
</dbReference>
<dbReference type="PANTHER" id="PTHR37804">
    <property type="entry name" value="CDAA REGULATORY PROTEIN CDAR"/>
    <property type="match status" value="1"/>
</dbReference>
<dbReference type="STRING" id="28134.SAMN05444288_1350"/>
<dbReference type="InterPro" id="IPR012505">
    <property type="entry name" value="YbbR"/>
</dbReference>
<dbReference type="Pfam" id="PF07949">
    <property type="entry name" value="YbbR"/>
    <property type="match status" value="1"/>
</dbReference>
<name>E7RRA6_9BACT</name>
<evidence type="ECO:0000313" key="2">
    <source>
        <dbReference type="EMBL" id="EFZ36794.1"/>
    </source>
</evidence>
<keyword evidence="1" id="KW-0812">Transmembrane</keyword>
<dbReference type="InterPro" id="IPR053154">
    <property type="entry name" value="c-di-AMP_regulator"/>
</dbReference>
<dbReference type="RefSeq" id="WP_004369872.1">
    <property type="nucleotide sequence ID" value="NZ_GL833119.1"/>
</dbReference>
<dbReference type="Proteomes" id="UP000005580">
    <property type="component" value="Unassembled WGS sequence"/>
</dbReference>
<evidence type="ECO:0000256" key="1">
    <source>
        <dbReference type="SAM" id="Phobius"/>
    </source>
</evidence>
<evidence type="ECO:0000313" key="3">
    <source>
        <dbReference type="Proteomes" id="UP000005580"/>
    </source>
</evidence>
<keyword evidence="1" id="KW-1133">Transmembrane helix</keyword>
<dbReference type="Gene3D" id="2.170.120.40">
    <property type="entry name" value="YbbR-like domain"/>
    <property type="match status" value="1"/>
</dbReference>
<keyword evidence="1" id="KW-0472">Membrane</keyword>
<organism evidence="2 3">
    <name type="scientific">Hoylesella oralis ATCC 33269</name>
    <dbReference type="NCBI Taxonomy" id="873533"/>
    <lineage>
        <taxon>Bacteria</taxon>
        <taxon>Pseudomonadati</taxon>
        <taxon>Bacteroidota</taxon>
        <taxon>Bacteroidia</taxon>
        <taxon>Bacteroidales</taxon>
        <taxon>Prevotellaceae</taxon>
        <taxon>Hoylesella</taxon>
    </lineage>
</organism>
<comment type="caution">
    <text evidence="2">The sequence shown here is derived from an EMBL/GenBank/DDBJ whole genome shotgun (WGS) entry which is preliminary data.</text>
</comment>
<dbReference type="AlphaFoldDB" id="E7RRA6"/>
<accession>E7RRA6</accession>
<gene>
    <name evidence="2" type="ORF">HMPREF0663_11707</name>
</gene>
<proteinExistence type="predicted"/>
<dbReference type="HOGENOM" id="CLU_069602_0_0_10"/>
<protein>
    <submittedName>
        <fullName evidence="2">YbbR-like protein</fullName>
    </submittedName>
</protein>
<keyword evidence="3" id="KW-1185">Reference proteome</keyword>
<dbReference type="EMBL" id="AEPE02000005">
    <property type="protein sequence ID" value="EFZ36794.1"/>
    <property type="molecule type" value="Genomic_DNA"/>
</dbReference>
<reference evidence="2" key="1">
    <citation type="submission" date="2011-01" db="EMBL/GenBank/DDBJ databases">
        <authorList>
            <person name="Muzny D."/>
            <person name="Qin X."/>
            <person name="Buhay C."/>
            <person name="Dugan-Rocha S."/>
            <person name="Ding Y."/>
            <person name="Chen G."/>
            <person name="Hawes A."/>
            <person name="Holder M."/>
            <person name="Jhangiani S."/>
            <person name="Johnson A."/>
            <person name="Khan Z."/>
            <person name="Li Z."/>
            <person name="Liu W."/>
            <person name="Liu X."/>
            <person name="Perez L."/>
            <person name="Shen H."/>
            <person name="Wang Q."/>
            <person name="Watt J."/>
            <person name="Xi L."/>
            <person name="Xin Y."/>
            <person name="Zhou J."/>
            <person name="Deng J."/>
            <person name="Jiang H."/>
            <person name="Liu Y."/>
            <person name="Qu J."/>
            <person name="Song X.-Z."/>
            <person name="Zhang L."/>
            <person name="Villasana D."/>
            <person name="Johnson A."/>
            <person name="Liu J."/>
            <person name="Liyanage D."/>
            <person name="Lorensuhewa L."/>
            <person name="Robinson T."/>
            <person name="Song A."/>
            <person name="Song B.-B."/>
            <person name="Dinh H."/>
            <person name="Thornton R."/>
            <person name="Coyle M."/>
            <person name="Francisco L."/>
            <person name="Jackson L."/>
            <person name="Javaid M."/>
            <person name="Korchina V."/>
            <person name="Kovar C."/>
            <person name="Mata R."/>
            <person name="Mathew T."/>
            <person name="Ngo R."/>
            <person name="Nguyen L."/>
            <person name="Nguyen N."/>
            <person name="Okwuonu G."/>
            <person name="Ongeri F."/>
            <person name="Pham C."/>
            <person name="Simmons D."/>
            <person name="Wilczek-Boney K."/>
            <person name="Hale W."/>
            <person name="Jakkamsetti A."/>
            <person name="Pham P."/>
            <person name="Ruth R."/>
            <person name="San Lucas F."/>
            <person name="Warren J."/>
            <person name="Zhang J."/>
            <person name="Zhao Z."/>
            <person name="Zhou C."/>
            <person name="Zhu D."/>
            <person name="Lee S."/>
            <person name="Bess C."/>
            <person name="Blankenburg K."/>
            <person name="Forbes L."/>
            <person name="Fu Q."/>
            <person name="Gubbala S."/>
            <person name="Hirani K."/>
            <person name="Jayaseelan J.C."/>
            <person name="Lara F."/>
            <person name="Munidasa M."/>
            <person name="Palculict T."/>
            <person name="Patil S."/>
            <person name="Pu L.-L."/>
            <person name="Saada N."/>
            <person name="Tang L."/>
            <person name="Weissenberger G."/>
            <person name="Zhu Y."/>
            <person name="Hemphill L."/>
            <person name="Shang Y."/>
            <person name="Youmans B."/>
            <person name="Ayvaz T."/>
            <person name="Ross M."/>
            <person name="Santibanez J."/>
            <person name="Aqrawi P."/>
            <person name="Gross S."/>
            <person name="Joshi V."/>
            <person name="Fowler G."/>
            <person name="Nazareth L."/>
            <person name="Reid J."/>
            <person name="Worley K."/>
            <person name="Petrosino J."/>
            <person name="Highlander S."/>
            <person name="Gibbs R."/>
        </authorList>
    </citation>
    <scope>NUCLEOTIDE SEQUENCE [LARGE SCALE GENOMIC DNA]</scope>
    <source>
        <strain evidence="2">ATCC 33269</strain>
    </source>
</reference>
<dbReference type="eggNOG" id="COG4856">
    <property type="taxonomic scope" value="Bacteria"/>
</dbReference>
<feature type="transmembrane region" description="Helical" evidence="1">
    <location>
        <begin position="20"/>
        <end position="39"/>
    </location>
</feature>